<reference evidence="2 3" key="1">
    <citation type="submission" date="2023-07" db="EMBL/GenBank/DDBJ databases">
        <title>Sorghum-associated microbial communities from plants grown in Nebraska, USA.</title>
        <authorList>
            <person name="Schachtman D."/>
        </authorList>
    </citation>
    <scope>NUCLEOTIDE SEQUENCE [LARGE SCALE GENOMIC DNA]</scope>
    <source>
        <strain evidence="2 3">BE124</strain>
    </source>
</reference>
<name>A0ABU1S6W2_9FLAO</name>
<dbReference type="Pfam" id="PF00535">
    <property type="entry name" value="Glycos_transf_2"/>
    <property type="match status" value="1"/>
</dbReference>
<dbReference type="SUPFAM" id="SSF53448">
    <property type="entry name" value="Nucleotide-diphospho-sugar transferases"/>
    <property type="match status" value="1"/>
</dbReference>
<evidence type="ECO:0000313" key="3">
    <source>
        <dbReference type="Proteomes" id="UP001261871"/>
    </source>
</evidence>
<keyword evidence="3" id="KW-1185">Reference proteome</keyword>
<dbReference type="RefSeq" id="WP_310008581.1">
    <property type="nucleotide sequence ID" value="NZ_JAVDTX010000007.1"/>
</dbReference>
<sequence>MRVGFNPHKDKTQTTSEYFHQVIIPVYIPNKEGYFKDCFEILKLCLDSLFKTIHDKTYITIVNNGSCDLIVDYLNELYKVNKIQEIIHVTNIGYINAMLKGITGQNFSLITTSDADVLFLDGWQNATYSIFDDFPKAGAVCPTPSSRSFKRFTSNIFWDNFFFNKIQFEDVVNPLALKAFGSSVGNANFYNSIQLKKYLTLSTTNCKAVLGAGHFIVTYRASIFNNLESRYTDFILGGNSDDLFDLPVVKKGFWRLSTADNYSYHMGNVLEDWMPVEVSKLTQNDKKCFFELKPIQSSSKLAYFVKSKLFAKLILNKKIMQYFLIWKGLSKEEAKNYIT</sequence>
<comment type="caution">
    <text evidence="2">The sequence shown here is derived from an EMBL/GenBank/DDBJ whole genome shotgun (WGS) entry which is preliminary data.</text>
</comment>
<evidence type="ECO:0000313" key="2">
    <source>
        <dbReference type="EMBL" id="MDR6846420.1"/>
    </source>
</evidence>
<dbReference type="EMBL" id="JAVDTX010000007">
    <property type="protein sequence ID" value="MDR6846420.1"/>
    <property type="molecule type" value="Genomic_DNA"/>
</dbReference>
<dbReference type="InterPro" id="IPR029044">
    <property type="entry name" value="Nucleotide-diphossugar_trans"/>
</dbReference>
<dbReference type="Gene3D" id="3.90.550.10">
    <property type="entry name" value="Spore Coat Polysaccharide Biosynthesis Protein SpsA, Chain A"/>
    <property type="match status" value="1"/>
</dbReference>
<dbReference type="InterPro" id="IPR001173">
    <property type="entry name" value="Glyco_trans_2-like"/>
</dbReference>
<feature type="domain" description="Glycosyltransferase 2-like" evidence="1">
    <location>
        <begin position="39"/>
        <end position="154"/>
    </location>
</feature>
<organism evidence="2 3">
    <name type="scientific">Flavobacterium granuli</name>
    <dbReference type="NCBI Taxonomy" id="280093"/>
    <lineage>
        <taxon>Bacteria</taxon>
        <taxon>Pseudomonadati</taxon>
        <taxon>Bacteroidota</taxon>
        <taxon>Flavobacteriia</taxon>
        <taxon>Flavobacteriales</taxon>
        <taxon>Flavobacteriaceae</taxon>
        <taxon>Flavobacterium</taxon>
    </lineage>
</organism>
<dbReference type="Proteomes" id="UP001261871">
    <property type="component" value="Unassembled WGS sequence"/>
</dbReference>
<proteinExistence type="predicted"/>
<accession>A0ABU1S6W2</accession>
<dbReference type="CDD" id="cd00761">
    <property type="entry name" value="Glyco_tranf_GTA_type"/>
    <property type="match status" value="1"/>
</dbReference>
<protein>
    <recommendedName>
        <fullName evidence="1">Glycosyltransferase 2-like domain-containing protein</fullName>
    </recommendedName>
</protein>
<evidence type="ECO:0000259" key="1">
    <source>
        <dbReference type="Pfam" id="PF00535"/>
    </source>
</evidence>
<gene>
    <name evidence="2" type="ORF">J2W95_003136</name>
</gene>